<keyword evidence="1" id="KW-1133">Transmembrane helix</keyword>
<evidence type="ECO:0000313" key="3">
    <source>
        <dbReference type="Proteomes" id="UP000012112"/>
    </source>
</evidence>
<evidence type="ECO:0000256" key="1">
    <source>
        <dbReference type="SAM" id="Phobius"/>
    </source>
</evidence>
<accession>M6VLK2</accession>
<sequence>MKIIKLTLVRLVISYITACLNWRFALGLDPDYGIAFVIVLLSEIAYTFALSKILKDRKG</sequence>
<feature type="transmembrane region" description="Helical" evidence="1">
    <location>
        <begin position="32"/>
        <end position="54"/>
    </location>
</feature>
<gene>
    <name evidence="2" type="ORF">LEP1GSC172_3304</name>
</gene>
<name>M6VLK2_9LEPT</name>
<feature type="transmembrane region" description="Helical" evidence="1">
    <location>
        <begin position="7"/>
        <end position="26"/>
    </location>
</feature>
<evidence type="ECO:0000313" key="2">
    <source>
        <dbReference type="EMBL" id="EMO53954.1"/>
    </source>
</evidence>
<dbReference type="OrthoDB" id="9969138at2"/>
<comment type="caution">
    <text evidence="2">The sequence shown here is derived from an EMBL/GenBank/DDBJ whole genome shotgun (WGS) entry which is preliminary data.</text>
</comment>
<dbReference type="Proteomes" id="UP000012112">
    <property type="component" value="Unassembled WGS sequence"/>
</dbReference>
<proteinExistence type="predicted"/>
<keyword evidence="1" id="KW-0472">Membrane</keyword>
<reference evidence="2 3" key="1">
    <citation type="submission" date="2013-01" db="EMBL/GenBank/DDBJ databases">
        <authorList>
            <person name="Harkins D.M."/>
            <person name="Durkin A.S."/>
            <person name="Brinkac L.M."/>
            <person name="Haft D.H."/>
            <person name="Selengut J.D."/>
            <person name="Sanka R."/>
            <person name="DePew J."/>
            <person name="Purushe J."/>
            <person name="Matthias M.A."/>
            <person name="Vinetz J.M."/>
            <person name="Sutton G.G."/>
            <person name="Nierman W.C."/>
            <person name="Fouts D.E."/>
        </authorList>
    </citation>
    <scope>NUCLEOTIDE SEQUENCE [LARGE SCALE GENOMIC DNA]</scope>
    <source>
        <strain evidence="2 3">HAI1536</strain>
    </source>
</reference>
<keyword evidence="1" id="KW-0812">Transmembrane</keyword>
<dbReference type="EMBL" id="AKWD02000033">
    <property type="protein sequence ID" value="EMO53954.1"/>
    <property type="molecule type" value="Genomic_DNA"/>
</dbReference>
<protein>
    <submittedName>
        <fullName evidence="2">Uncharacterized protein</fullName>
    </submittedName>
</protein>
<organism evidence="2 3">
    <name type="scientific">Leptospira noguchii</name>
    <dbReference type="NCBI Taxonomy" id="28182"/>
    <lineage>
        <taxon>Bacteria</taxon>
        <taxon>Pseudomonadati</taxon>
        <taxon>Spirochaetota</taxon>
        <taxon>Spirochaetia</taxon>
        <taxon>Leptospirales</taxon>
        <taxon>Leptospiraceae</taxon>
        <taxon>Leptospira</taxon>
    </lineage>
</organism>
<dbReference type="AlphaFoldDB" id="M6VLK2"/>